<dbReference type="GeneID" id="70233161"/>
<comment type="caution">
    <text evidence="7">The sequence shown here is derived from an EMBL/GenBank/DDBJ whole genome shotgun (WGS) entry which is preliminary data.</text>
</comment>
<dbReference type="PANTHER" id="PTHR28235">
    <property type="entry name" value="PROTEIN FYV4, MITOCHONDRIAL"/>
    <property type="match status" value="1"/>
</dbReference>
<dbReference type="Proteomes" id="UP000769157">
    <property type="component" value="Unassembled WGS sequence"/>
</dbReference>
<feature type="domain" description="Small ribosomal subunit protein mS41 SAM" evidence="6">
    <location>
        <begin position="26"/>
        <end position="82"/>
    </location>
</feature>
<dbReference type="Pfam" id="PF09597">
    <property type="entry name" value="SAM_Ribosomal_mS41"/>
    <property type="match status" value="1"/>
</dbReference>
<organism evidence="7 8">
    <name type="scientific">Ogataea philodendri</name>
    <dbReference type="NCBI Taxonomy" id="1378263"/>
    <lineage>
        <taxon>Eukaryota</taxon>
        <taxon>Fungi</taxon>
        <taxon>Dikarya</taxon>
        <taxon>Ascomycota</taxon>
        <taxon>Saccharomycotina</taxon>
        <taxon>Pichiomycetes</taxon>
        <taxon>Pichiales</taxon>
        <taxon>Pichiaceae</taxon>
        <taxon>Ogataea</taxon>
    </lineage>
</organism>
<reference evidence="7" key="1">
    <citation type="journal article" date="2021" name="Open Biol.">
        <title>Shared evolutionary footprints suggest mitochondrial oxidative damage underlies multiple complex I losses in fungi.</title>
        <authorList>
            <person name="Schikora-Tamarit M.A."/>
            <person name="Marcet-Houben M."/>
            <person name="Nosek J."/>
            <person name="Gabaldon T."/>
        </authorList>
    </citation>
    <scope>NUCLEOTIDE SEQUENCE</scope>
    <source>
        <strain evidence="7">CBS6075</strain>
    </source>
</reference>
<dbReference type="EMBL" id="JAEUBE010000087">
    <property type="protein sequence ID" value="KAH3670678.1"/>
    <property type="molecule type" value="Genomic_DNA"/>
</dbReference>
<evidence type="ECO:0000313" key="7">
    <source>
        <dbReference type="EMBL" id="KAH3670678.1"/>
    </source>
</evidence>
<evidence type="ECO:0000256" key="2">
    <source>
        <dbReference type="ARBA" id="ARBA00010492"/>
    </source>
</evidence>
<dbReference type="AlphaFoldDB" id="A0A9P8PE97"/>
<dbReference type="InterPro" id="IPR039603">
    <property type="entry name" value="Ribosomal_mS41"/>
</dbReference>
<dbReference type="SMART" id="SM01238">
    <property type="entry name" value="IGR"/>
    <property type="match status" value="1"/>
</dbReference>
<proteinExistence type="inferred from homology"/>
<evidence type="ECO:0000256" key="1">
    <source>
        <dbReference type="ARBA" id="ARBA00004173"/>
    </source>
</evidence>
<accession>A0A9P8PE97</accession>
<sequence length="147" mass="17305">MNFVRSYATKSVKPSVPAPSASVPDVGTFLAKIGRGTSEYTDTFGNDWTKFWKMGSSQMKEQGLEPRARKYILDWQERYRKGVEPVEISRGVKKNGGERKRRIYLAERRLKDLRELAQLKRRFKIKNNLEKRNRDRFEKLHEKQSPV</sequence>
<reference evidence="7" key="2">
    <citation type="submission" date="2021-01" db="EMBL/GenBank/DDBJ databases">
        <authorList>
            <person name="Schikora-Tamarit M.A."/>
        </authorList>
    </citation>
    <scope>NUCLEOTIDE SEQUENCE</scope>
    <source>
        <strain evidence="7">CBS6075</strain>
    </source>
</reference>
<comment type="subcellular location">
    <subcellularLocation>
        <location evidence="1">Mitochondrion</location>
    </subcellularLocation>
</comment>
<evidence type="ECO:0000313" key="8">
    <source>
        <dbReference type="Proteomes" id="UP000769157"/>
    </source>
</evidence>
<dbReference type="PANTHER" id="PTHR28235:SF1">
    <property type="entry name" value="SMALL RIBOSOMAL SUBUNIT PROTEIN MS41"/>
    <property type="match status" value="1"/>
</dbReference>
<gene>
    <name evidence="7" type="ORF">OGAPHI_001193</name>
</gene>
<comment type="similarity">
    <text evidence="2">Belongs to the mitochondrion-specific ribosomal protein mS41 family.</text>
</comment>
<evidence type="ECO:0000256" key="3">
    <source>
        <dbReference type="ARBA" id="ARBA00023128"/>
    </source>
</evidence>
<dbReference type="GO" id="GO:0005739">
    <property type="term" value="C:mitochondrion"/>
    <property type="evidence" value="ECO:0007669"/>
    <property type="project" value="UniProtKB-SubCell"/>
</dbReference>
<keyword evidence="8" id="KW-1185">Reference proteome</keyword>
<evidence type="ECO:0000256" key="4">
    <source>
        <dbReference type="ARBA" id="ARBA00035129"/>
    </source>
</evidence>
<name>A0A9P8PE97_9ASCO</name>
<dbReference type="InterPro" id="IPR019083">
    <property type="entry name" value="SAM_Ribosomal_mS41"/>
</dbReference>
<evidence type="ECO:0000256" key="5">
    <source>
        <dbReference type="ARBA" id="ARBA00035341"/>
    </source>
</evidence>
<dbReference type="OrthoDB" id="18595at2759"/>
<protein>
    <recommendedName>
        <fullName evidence="4">Small ribosomal subunit protein mS41</fullName>
    </recommendedName>
    <alternativeName>
        <fullName evidence="5">Protein FYV4, mitochondrial</fullName>
    </alternativeName>
</protein>
<evidence type="ECO:0000259" key="6">
    <source>
        <dbReference type="SMART" id="SM01238"/>
    </source>
</evidence>
<keyword evidence="3" id="KW-0496">Mitochondrion</keyword>
<dbReference type="RefSeq" id="XP_046064103.1">
    <property type="nucleotide sequence ID" value="XM_046201928.1"/>
</dbReference>